<dbReference type="OrthoDB" id="10255210at2759"/>
<dbReference type="GO" id="GO:0005856">
    <property type="term" value="C:cytoskeleton"/>
    <property type="evidence" value="ECO:0007669"/>
    <property type="project" value="UniProtKB-SubCell"/>
</dbReference>
<dbReference type="Proteomes" id="UP000324800">
    <property type="component" value="Unassembled WGS sequence"/>
</dbReference>
<name>A0A5J4WNV1_9EUKA</name>
<dbReference type="Pfam" id="PF06565">
    <property type="entry name" value="DM10_dom"/>
    <property type="match status" value="1"/>
</dbReference>
<dbReference type="Gene3D" id="2.30.29.170">
    <property type="match status" value="1"/>
</dbReference>
<evidence type="ECO:0000313" key="7">
    <source>
        <dbReference type="EMBL" id="KAA6396256.1"/>
    </source>
</evidence>
<evidence type="ECO:0000256" key="2">
    <source>
        <dbReference type="ARBA" id="ARBA00004245"/>
    </source>
</evidence>
<dbReference type="GO" id="GO:0005929">
    <property type="term" value="C:cilium"/>
    <property type="evidence" value="ECO:0007669"/>
    <property type="project" value="UniProtKB-SubCell"/>
</dbReference>
<evidence type="ECO:0000256" key="3">
    <source>
        <dbReference type="ARBA" id="ARBA00022490"/>
    </source>
</evidence>
<sequence>LSIFEPLDKNAGIVNGKFLNRMRVKLDDGDGESYLKTKDLHVGQVYHILGKHFLLYDSDDFTLHYKLGNKGPDQLVPLPMLPGYPMEVDVDRAIAEVKTCMREVGVSPEEVAAQCEAPGTPDAISLEELRVSLMGWGLEPNENTFLGLTSLLDPDMTYTASKQQFIDVMSQP</sequence>
<accession>A0A5J4WNV1</accession>
<dbReference type="SMART" id="SM00676">
    <property type="entry name" value="DM10"/>
    <property type="match status" value="1"/>
</dbReference>
<keyword evidence="5" id="KW-0966">Cell projection</keyword>
<organism evidence="7 8">
    <name type="scientific">Streblomastix strix</name>
    <dbReference type="NCBI Taxonomy" id="222440"/>
    <lineage>
        <taxon>Eukaryota</taxon>
        <taxon>Metamonada</taxon>
        <taxon>Preaxostyla</taxon>
        <taxon>Oxymonadida</taxon>
        <taxon>Streblomastigidae</taxon>
        <taxon>Streblomastix</taxon>
    </lineage>
</organism>
<protein>
    <recommendedName>
        <fullName evidence="6">DM10 domain-containing protein</fullName>
    </recommendedName>
</protein>
<evidence type="ECO:0000259" key="6">
    <source>
        <dbReference type="PROSITE" id="PS51336"/>
    </source>
</evidence>
<dbReference type="PROSITE" id="PS51336">
    <property type="entry name" value="DM10"/>
    <property type="match status" value="1"/>
</dbReference>
<dbReference type="InterPro" id="IPR006602">
    <property type="entry name" value="DM10_dom"/>
</dbReference>
<proteinExistence type="predicted"/>
<evidence type="ECO:0000256" key="1">
    <source>
        <dbReference type="ARBA" id="ARBA00004138"/>
    </source>
</evidence>
<comment type="subcellular location">
    <subcellularLocation>
        <location evidence="1">Cell projection</location>
        <location evidence="1">Cilium</location>
    </subcellularLocation>
    <subcellularLocation>
        <location evidence="2">Cytoplasm</location>
        <location evidence="2">Cytoskeleton</location>
    </subcellularLocation>
</comment>
<gene>
    <name evidence="7" type="ORF">EZS28_008210</name>
</gene>
<keyword evidence="3" id="KW-0963">Cytoplasm</keyword>
<evidence type="ECO:0000256" key="4">
    <source>
        <dbReference type="ARBA" id="ARBA00023212"/>
    </source>
</evidence>
<keyword evidence="4" id="KW-0206">Cytoskeleton</keyword>
<feature type="non-terminal residue" evidence="7">
    <location>
        <position position="1"/>
    </location>
</feature>
<evidence type="ECO:0000256" key="5">
    <source>
        <dbReference type="ARBA" id="ARBA00023273"/>
    </source>
</evidence>
<dbReference type="AlphaFoldDB" id="A0A5J4WNV1"/>
<reference evidence="7 8" key="1">
    <citation type="submission" date="2019-03" db="EMBL/GenBank/DDBJ databases">
        <title>Single cell metagenomics reveals metabolic interactions within the superorganism composed of flagellate Streblomastix strix and complex community of Bacteroidetes bacteria on its surface.</title>
        <authorList>
            <person name="Treitli S.C."/>
            <person name="Kolisko M."/>
            <person name="Husnik F."/>
            <person name="Keeling P."/>
            <person name="Hampl V."/>
        </authorList>
    </citation>
    <scope>NUCLEOTIDE SEQUENCE [LARGE SCALE GENOMIC DNA]</scope>
    <source>
        <strain evidence="7">ST1C</strain>
    </source>
</reference>
<feature type="domain" description="DM10" evidence="6">
    <location>
        <begin position="1"/>
        <end position="70"/>
    </location>
</feature>
<dbReference type="EMBL" id="SNRW01001472">
    <property type="protein sequence ID" value="KAA6396256.1"/>
    <property type="molecule type" value="Genomic_DNA"/>
</dbReference>
<comment type="caution">
    <text evidence="7">The sequence shown here is derived from an EMBL/GenBank/DDBJ whole genome shotgun (WGS) entry which is preliminary data.</text>
</comment>
<evidence type="ECO:0000313" key="8">
    <source>
        <dbReference type="Proteomes" id="UP000324800"/>
    </source>
</evidence>